<organism evidence="1">
    <name type="scientific">Setaria italica</name>
    <name type="common">Foxtail millet</name>
    <name type="synonym">Panicum italicum</name>
    <dbReference type="NCBI Taxonomy" id="4555"/>
    <lineage>
        <taxon>Eukaryota</taxon>
        <taxon>Viridiplantae</taxon>
        <taxon>Streptophyta</taxon>
        <taxon>Embryophyta</taxon>
        <taxon>Tracheophyta</taxon>
        <taxon>Spermatophyta</taxon>
        <taxon>Magnoliopsida</taxon>
        <taxon>Liliopsida</taxon>
        <taxon>Poales</taxon>
        <taxon>Poaceae</taxon>
        <taxon>PACMAD clade</taxon>
        <taxon>Panicoideae</taxon>
        <taxon>Panicodae</taxon>
        <taxon>Paniceae</taxon>
        <taxon>Cenchrinae</taxon>
        <taxon>Setaria</taxon>
    </lineage>
</organism>
<accession>A0A368RMZ6</accession>
<evidence type="ECO:0000313" key="1">
    <source>
        <dbReference type="EMBL" id="RCV31478.1"/>
    </source>
</evidence>
<gene>
    <name evidence="1" type="ORF">SETIT_6G180800v2</name>
</gene>
<reference evidence="1" key="1">
    <citation type="journal article" date="2012" name="Nat. Biotechnol.">
        <title>Reference genome sequence of the model plant Setaria.</title>
        <authorList>
            <person name="Bennetzen J.L."/>
            <person name="Schmutz J."/>
            <person name="Wang H."/>
            <person name="Percifield R."/>
            <person name="Hawkins J."/>
            <person name="Pontaroli A.C."/>
            <person name="Estep M."/>
            <person name="Feng L."/>
            <person name="Vaughn J.N."/>
            <person name="Grimwood J."/>
            <person name="Jenkins J."/>
            <person name="Barry K."/>
            <person name="Lindquist E."/>
            <person name="Hellsten U."/>
            <person name="Deshpande S."/>
            <person name="Wang X."/>
            <person name="Wu X."/>
            <person name="Mitros T."/>
            <person name="Triplett J."/>
            <person name="Yang X."/>
            <person name="Ye C.Y."/>
            <person name="Mauro-Herrera M."/>
            <person name="Wang L."/>
            <person name="Li P."/>
            <person name="Sharma M."/>
            <person name="Sharma R."/>
            <person name="Ronald P.C."/>
            <person name="Panaud O."/>
            <person name="Kellogg E.A."/>
            <person name="Brutnell T.P."/>
            <person name="Doust A.N."/>
            <person name="Tuskan G.A."/>
            <person name="Rokhsar D."/>
            <person name="Devos K.M."/>
        </authorList>
    </citation>
    <scope>NUCLEOTIDE SEQUENCE [LARGE SCALE GENOMIC DNA]</scope>
    <source>
        <strain evidence="1">Yugu1</strain>
    </source>
</reference>
<dbReference type="OrthoDB" id="709895at2759"/>
<proteinExistence type="predicted"/>
<name>A0A368RMZ6_SETIT</name>
<protein>
    <submittedName>
        <fullName evidence="1">Uncharacterized protein</fullName>
    </submittedName>
</protein>
<dbReference type="EMBL" id="CM003533">
    <property type="protein sequence ID" value="RCV31478.1"/>
    <property type="molecule type" value="Genomic_DNA"/>
</dbReference>
<reference evidence="1" key="2">
    <citation type="submission" date="2015-07" db="EMBL/GenBank/DDBJ databases">
        <authorList>
            <person name="Noorani M."/>
        </authorList>
    </citation>
    <scope>NUCLEOTIDE SEQUENCE</scope>
    <source>
        <strain evidence="1">Yugu1</strain>
    </source>
</reference>
<sequence>MLVACATGMGARACSWREAKGCATMQSRTHVAYRSKMPRIQEGYFYPGLSLKAGQHGKSFAPAND</sequence>
<dbReference type="AlphaFoldDB" id="A0A368RMZ6"/>